<feature type="region of interest" description="Disordered" evidence="1">
    <location>
        <begin position="98"/>
        <end position="184"/>
    </location>
</feature>
<protein>
    <recommendedName>
        <fullName evidence="4">Integrase catalytic domain-containing protein</fullName>
    </recommendedName>
</protein>
<reference evidence="2 3" key="1">
    <citation type="submission" date="2014-04" db="EMBL/GenBank/DDBJ databases">
        <authorList>
            <consortium name="DOE Joint Genome Institute"/>
            <person name="Kuo A."/>
            <person name="Kohler A."/>
            <person name="Nagy L.G."/>
            <person name="Floudas D."/>
            <person name="Copeland A."/>
            <person name="Barry K.W."/>
            <person name="Cichocki N."/>
            <person name="Veneault-Fourrey C."/>
            <person name="LaButti K."/>
            <person name="Lindquist E.A."/>
            <person name="Lipzen A."/>
            <person name="Lundell T."/>
            <person name="Morin E."/>
            <person name="Murat C."/>
            <person name="Sun H."/>
            <person name="Tunlid A."/>
            <person name="Henrissat B."/>
            <person name="Grigoriev I.V."/>
            <person name="Hibbett D.S."/>
            <person name="Martin F."/>
            <person name="Nordberg H.P."/>
            <person name="Cantor M.N."/>
            <person name="Hua S.X."/>
        </authorList>
    </citation>
    <scope>NUCLEOTIDE SEQUENCE [LARGE SCALE GENOMIC DNA]</scope>
    <source>
        <strain evidence="2 3">Foug A</strain>
    </source>
</reference>
<accession>A0A0C2ZGS0</accession>
<evidence type="ECO:0008006" key="4">
    <source>
        <dbReference type="Google" id="ProtNLM"/>
    </source>
</evidence>
<evidence type="ECO:0000313" key="3">
    <source>
        <dbReference type="Proteomes" id="UP000053989"/>
    </source>
</evidence>
<dbReference type="STRING" id="1036808.A0A0C2ZGS0"/>
<dbReference type="AlphaFoldDB" id="A0A0C2ZGS0"/>
<sequence length="184" mass="20343">MLYDSGLPQFLWGEAVNHATWLKNHTSTKVLEGRMPFEAVYGKPPNLAGLPVWGARIWVHDVDASKIGTRCESNRGHRVYWPDKRSVTVEQSIRFETDEVDLPPAHGNVTFEGEGDVAGNHNAPGAENAPNDSNLGEKPPKNAENSPLDETGPPSLRSDNRSMNTDMEATSGRPQRTRNPSRYV</sequence>
<dbReference type="Proteomes" id="UP000053989">
    <property type="component" value="Unassembled WGS sequence"/>
</dbReference>
<dbReference type="OrthoDB" id="2640446at2759"/>
<organism evidence="2 3">
    <name type="scientific">Scleroderma citrinum Foug A</name>
    <dbReference type="NCBI Taxonomy" id="1036808"/>
    <lineage>
        <taxon>Eukaryota</taxon>
        <taxon>Fungi</taxon>
        <taxon>Dikarya</taxon>
        <taxon>Basidiomycota</taxon>
        <taxon>Agaricomycotina</taxon>
        <taxon>Agaricomycetes</taxon>
        <taxon>Agaricomycetidae</taxon>
        <taxon>Boletales</taxon>
        <taxon>Sclerodermatineae</taxon>
        <taxon>Sclerodermataceae</taxon>
        <taxon>Scleroderma</taxon>
    </lineage>
</organism>
<dbReference type="EMBL" id="KN822057">
    <property type="protein sequence ID" value="KIM60858.1"/>
    <property type="molecule type" value="Genomic_DNA"/>
</dbReference>
<evidence type="ECO:0000256" key="1">
    <source>
        <dbReference type="SAM" id="MobiDB-lite"/>
    </source>
</evidence>
<reference evidence="3" key="2">
    <citation type="submission" date="2015-01" db="EMBL/GenBank/DDBJ databases">
        <title>Evolutionary Origins and Diversification of the Mycorrhizal Mutualists.</title>
        <authorList>
            <consortium name="DOE Joint Genome Institute"/>
            <consortium name="Mycorrhizal Genomics Consortium"/>
            <person name="Kohler A."/>
            <person name="Kuo A."/>
            <person name="Nagy L.G."/>
            <person name="Floudas D."/>
            <person name="Copeland A."/>
            <person name="Barry K.W."/>
            <person name="Cichocki N."/>
            <person name="Veneault-Fourrey C."/>
            <person name="LaButti K."/>
            <person name="Lindquist E.A."/>
            <person name="Lipzen A."/>
            <person name="Lundell T."/>
            <person name="Morin E."/>
            <person name="Murat C."/>
            <person name="Riley R."/>
            <person name="Ohm R."/>
            <person name="Sun H."/>
            <person name="Tunlid A."/>
            <person name="Henrissat B."/>
            <person name="Grigoriev I.V."/>
            <person name="Hibbett D.S."/>
            <person name="Martin F."/>
        </authorList>
    </citation>
    <scope>NUCLEOTIDE SEQUENCE [LARGE SCALE GENOMIC DNA]</scope>
    <source>
        <strain evidence="3">Foug A</strain>
    </source>
</reference>
<feature type="compositionally biased region" description="Polar residues" evidence="1">
    <location>
        <begin position="161"/>
        <end position="184"/>
    </location>
</feature>
<dbReference type="HOGENOM" id="CLU_1469054_0_0_1"/>
<gene>
    <name evidence="2" type="ORF">SCLCIDRAFT_123149</name>
</gene>
<name>A0A0C2ZGS0_9AGAM</name>
<keyword evidence="3" id="KW-1185">Reference proteome</keyword>
<proteinExistence type="predicted"/>
<dbReference type="InParanoid" id="A0A0C2ZGS0"/>
<evidence type="ECO:0000313" key="2">
    <source>
        <dbReference type="EMBL" id="KIM60858.1"/>
    </source>
</evidence>